<keyword evidence="2" id="KW-1185">Reference proteome</keyword>
<dbReference type="EMBL" id="BMLF01000001">
    <property type="protein sequence ID" value="GGL98929.1"/>
    <property type="molecule type" value="Genomic_DNA"/>
</dbReference>
<comment type="caution">
    <text evidence="1">The sequence shown here is derived from an EMBL/GenBank/DDBJ whole genome shotgun (WGS) entry which is preliminary data.</text>
</comment>
<dbReference type="AlphaFoldDB" id="A0A917SU02"/>
<sequence>MTASGAVRDSAGDVVREWCIRAAWFPVRVAGSVGDGKGGLQSVRKILEPVPVGICLQVGKDADDPVMCHFRSPK</sequence>
<reference evidence="1" key="1">
    <citation type="journal article" date="2014" name="Int. J. Syst. Evol. Microbiol.">
        <title>Complete genome sequence of Corynebacterium casei LMG S-19264T (=DSM 44701T), isolated from a smear-ripened cheese.</title>
        <authorList>
            <consortium name="US DOE Joint Genome Institute (JGI-PGF)"/>
            <person name="Walter F."/>
            <person name="Albersmeier A."/>
            <person name="Kalinowski J."/>
            <person name="Ruckert C."/>
        </authorList>
    </citation>
    <scope>NUCLEOTIDE SEQUENCE</scope>
    <source>
        <strain evidence="1">CGMCC 1.6293</strain>
    </source>
</reference>
<name>A0A917SU02_9RHOB</name>
<dbReference type="Proteomes" id="UP000649829">
    <property type="component" value="Unassembled WGS sequence"/>
</dbReference>
<reference evidence="1" key="2">
    <citation type="submission" date="2020-09" db="EMBL/GenBank/DDBJ databases">
        <authorList>
            <person name="Sun Q."/>
            <person name="Zhou Y."/>
        </authorList>
    </citation>
    <scope>NUCLEOTIDE SEQUENCE</scope>
    <source>
        <strain evidence="1">CGMCC 1.6293</strain>
    </source>
</reference>
<proteinExistence type="predicted"/>
<evidence type="ECO:0000313" key="2">
    <source>
        <dbReference type="Proteomes" id="UP000649829"/>
    </source>
</evidence>
<gene>
    <name evidence="1" type="ORF">GCM10011534_21080</name>
</gene>
<organism evidence="1 2">
    <name type="scientific">Pseudooceanicola nanhaiensis</name>
    <dbReference type="NCBI Taxonomy" id="375761"/>
    <lineage>
        <taxon>Bacteria</taxon>
        <taxon>Pseudomonadati</taxon>
        <taxon>Pseudomonadota</taxon>
        <taxon>Alphaproteobacteria</taxon>
        <taxon>Rhodobacterales</taxon>
        <taxon>Paracoccaceae</taxon>
        <taxon>Pseudooceanicola</taxon>
    </lineage>
</organism>
<evidence type="ECO:0000313" key="1">
    <source>
        <dbReference type="EMBL" id="GGL98929.1"/>
    </source>
</evidence>
<accession>A0A917SU02</accession>
<protein>
    <submittedName>
        <fullName evidence="1">Uncharacterized protein</fullName>
    </submittedName>
</protein>